<protein>
    <recommendedName>
        <fullName evidence="3">Integral membrane protein</fullName>
    </recommendedName>
</protein>
<dbReference type="EMBL" id="JAMXLR010000020">
    <property type="protein sequence ID" value="MCO6043163.1"/>
    <property type="molecule type" value="Genomic_DNA"/>
</dbReference>
<name>A0A9X2F7P7_9BACT</name>
<comment type="caution">
    <text evidence="1">The sequence shown here is derived from an EMBL/GenBank/DDBJ whole genome shotgun (WGS) entry which is preliminary data.</text>
</comment>
<organism evidence="1 2">
    <name type="scientific">Aeoliella straminimaris</name>
    <dbReference type="NCBI Taxonomy" id="2954799"/>
    <lineage>
        <taxon>Bacteria</taxon>
        <taxon>Pseudomonadati</taxon>
        <taxon>Planctomycetota</taxon>
        <taxon>Planctomycetia</taxon>
        <taxon>Pirellulales</taxon>
        <taxon>Lacipirellulaceae</taxon>
        <taxon>Aeoliella</taxon>
    </lineage>
</organism>
<evidence type="ECO:0008006" key="3">
    <source>
        <dbReference type="Google" id="ProtNLM"/>
    </source>
</evidence>
<sequence>MIELKGNSLVIRFPEVHPQAELRVEFQRTLRIPDDDKTYPLPPGLGKFALEHVDDHAAGVPPHWLERGGVMLPMYQAEAMWLRFASPGAWNRSKLPYPFAIKVAAGKQCAVTGESWRNELHRDQQDYMVAPDQPWLDGFCIEKGVIRQFVAMPLGAGYSAEEQLTGKAEHGGLQIAVYPMKRESYERLCKKQRTISDMVKDCCLASAEPTFGFHRKRSADMGLAPGGRMRQEIYDDPYELGDWDLENSSRCFVHLCNSLVWQSITGSLPPHPAPTAKQYTTAGLPWYDYYDERATAVDGAAKLAGLKSVRQVSDDKGDVALPENESVTPECIVTYRKGLQPGQVRETWL</sequence>
<gene>
    <name evidence="1" type="ORF">NG895_04535</name>
</gene>
<dbReference type="AlphaFoldDB" id="A0A9X2F7P7"/>
<accession>A0A9X2F7P7</accession>
<dbReference type="RefSeq" id="WP_252851262.1">
    <property type="nucleotide sequence ID" value="NZ_JAMXLR010000020.1"/>
</dbReference>
<proteinExistence type="predicted"/>
<reference evidence="1" key="1">
    <citation type="submission" date="2022-06" db="EMBL/GenBank/DDBJ databases">
        <title>Aeoliella straminimaris, a novel planctomycete from sediments.</title>
        <authorList>
            <person name="Vitorino I.R."/>
            <person name="Lage O.M."/>
        </authorList>
    </citation>
    <scope>NUCLEOTIDE SEQUENCE</scope>
    <source>
        <strain evidence="1">ICT_H6.2</strain>
    </source>
</reference>
<keyword evidence="2" id="KW-1185">Reference proteome</keyword>
<evidence type="ECO:0000313" key="2">
    <source>
        <dbReference type="Proteomes" id="UP001155241"/>
    </source>
</evidence>
<evidence type="ECO:0000313" key="1">
    <source>
        <dbReference type="EMBL" id="MCO6043163.1"/>
    </source>
</evidence>
<dbReference type="Proteomes" id="UP001155241">
    <property type="component" value="Unassembled WGS sequence"/>
</dbReference>